<dbReference type="Pfam" id="PF13609">
    <property type="entry name" value="Porin_4"/>
    <property type="match status" value="1"/>
</dbReference>
<dbReference type="AlphaFoldDB" id="A0A644T4E0"/>
<dbReference type="GO" id="GO:0016020">
    <property type="term" value="C:membrane"/>
    <property type="evidence" value="ECO:0007669"/>
    <property type="project" value="InterPro"/>
</dbReference>
<gene>
    <name evidence="2" type="ORF">SDC9_06353</name>
</gene>
<dbReference type="InterPro" id="IPR023614">
    <property type="entry name" value="Porin_dom_sf"/>
</dbReference>
<feature type="domain" description="Porin" evidence="1">
    <location>
        <begin position="7"/>
        <end position="325"/>
    </location>
</feature>
<organism evidence="2">
    <name type="scientific">bioreactor metagenome</name>
    <dbReference type="NCBI Taxonomy" id="1076179"/>
    <lineage>
        <taxon>unclassified sequences</taxon>
        <taxon>metagenomes</taxon>
        <taxon>ecological metagenomes</taxon>
    </lineage>
</organism>
<reference evidence="2" key="1">
    <citation type="submission" date="2019-08" db="EMBL/GenBank/DDBJ databases">
        <authorList>
            <person name="Kucharzyk K."/>
            <person name="Murdoch R.W."/>
            <person name="Higgins S."/>
            <person name="Loffler F."/>
        </authorList>
    </citation>
    <scope>NUCLEOTIDE SEQUENCE</scope>
</reference>
<dbReference type="EMBL" id="VSSQ01000013">
    <property type="protein sequence ID" value="MPL60791.1"/>
    <property type="molecule type" value="Genomic_DNA"/>
</dbReference>
<dbReference type="SUPFAM" id="SSF56935">
    <property type="entry name" value="Porins"/>
    <property type="match status" value="1"/>
</dbReference>
<proteinExistence type="predicted"/>
<dbReference type="Gene3D" id="2.40.160.10">
    <property type="entry name" value="Porin"/>
    <property type="match status" value="1"/>
</dbReference>
<comment type="caution">
    <text evidence="2">The sequence shown here is derived from an EMBL/GenBank/DDBJ whole genome shotgun (WGS) entry which is preliminary data.</text>
</comment>
<accession>A0A644T4E0</accession>
<name>A0A644T4E0_9ZZZZ</name>
<protein>
    <submittedName>
        <fullName evidence="2">Porin</fullName>
    </submittedName>
</protein>
<evidence type="ECO:0000313" key="2">
    <source>
        <dbReference type="EMBL" id="MPL60791.1"/>
    </source>
</evidence>
<dbReference type="InterPro" id="IPR033900">
    <property type="entry name" value="Gram_neg_porin_domain"/>
</dbReference>
<dbReference type="GO" id="GO:0015288">
    <property type="term" value="F:porin activity"/>
    <property type="evidence" value="ECO:0007669"/>
    <property type="project" value="InterPro"/>
</dbReference>
<sequence>MKKVLFATTALVFSAGFAAAEVSLSGDGRMGVVYNGDDWNFSSRARVIFTLSGQTDGGLEFGGSFKAHESGAAENGSAGSVYISGAFGKIEMGDVVSAPEALFGDLPEVGYEDLTAGEGDATDFASLNGQGLLENDIPYLTGDSGATTSANNPVLLYTYSAGAFSVAASLSDGKEATGSNAYNIAHDSDQEYAIAAAYTFQNYTVGLGYEKIDLADGDVTDWSGDDSLSQIELAGVATFGDTSVKAYYAAGDDGNPVDQAYGLGVSSVFGATTVMGYVQKVEFTDEAVSYLAIDDSATWWGLGASYDLGGGASVAGGISDSDLDGSNVTADLGVKFEF</sequence>
<evidence type="ECO:0000259" key="1">
    <source>
        <dbReference type="Pfam" id="PF13609"/>
    </source>
</evidence>